<protein>
    <submittedName>
        <fullName evidence="2">Uncharacterized protein</fullName>
    </submittedName>
</protein>
<evidence type="ECO:0000313" key="3">
    <source>
        <dbReference type="Proteomes" id="UP000199495"/>
    </source>
</evidence>
<proteinExistence type="predicted"/>
<sequence length="110" mass="11595">MTALVGAGLDGLMLGLLGLRDVERTAGAARPVQQVARIVETVDGEFLVGKDGGERGDGGGADRRPTPQVEAVDGRVEHVANESRGLHERPRPSEGDAARRVASYRSAHRS</sequence>
<feature type="compositionally biased region" description="Basic and acidic residues" evidence="1">
    <location>
        <begin position="72"/>
        <end position="99"/>
    </location>
</feature>
<keyword evidence="3" id="KW-1185">Reference proteome</keyword>
<reference evidence="2 3" key="1">
    <citation type="submission" date="2016-10" db="EMBL/GenBank/DDBJ databases">
        <authorList>
            <person name="de Groot N.N."/>
        </authorList>
    </citation>
    <scope>NUCLEOTIDE SEQUENCE [LARGE SCALE GENOMIC DNA]</scope>
    <source>
        <strain evidence="2 3">CGMCC 1.10267</strain>
    </source>
</reference>
<name>A0A1G7ZUX8_9HYPH</name>
<dbReference type="AlphaFoldDB" id="A0A1G7ZUX8"/>
<feature type="compositionally biased region" description="Basic and acidic residues" evidence="1">
    <location>
        <begin position="51"/>
        <end position="65"/>
    </location>
</feature>
<evidence type="ECO:0000313" key="2">
    <source>
        <dbReference type="EMBL" id="SDH12453.1"/>
    </source>
</evidence>
<evidence type="ECO:0000256" key="1">
    <source>
        <dbReference type="SAM" id="MobiDB-lite"/>
    </source>
</evidence>
<dbReference type="RefSeq" id="WP_176762775.1">
    <property type="nucleotide sequence ID" value="NZ_FNCS01000023.1"/>
</dbReference>
<accession>A0A1G7ZUX8</accession>
<dbReference type="EMBL" id="FNCS01000023">
    <property type="protein sequence ID" value="SDH12453.1"/>
    <property type="molecule type" value="Genomic_DNA"/>
</dbReference>
<gene>
    <name evidence="2" type="ORF">SAMN04487974_1236</name>
</gene>
<dbReference type="Proteomes" id="UP000199495">
    <property type="component" value="Unassembled WGS sequence"/>
</dbReference>
<feature type="region of interest" description="Disordered" evidence="1">
    <location>
        <begin position="47"/>
        <end position="110"/>
    </location>
</feature>
<organism evidence="2 3">
    <name type="scientific">Pelagibacterium luteolum</name>
    <dbReference type="NCBI Taxonomy" id="440168"/>
    <lineage>
        <taxon>Bacteria</taxon>
        <taxon>Pseudomonadati</taxon>
        <taxon>Pseudomonadota</taxon>
        <taxon>Alphaproteobacteria</taxon>
        <taxon>Hyphomicrobiales</taxon>
        <taxon>Devosiaceae</taxon>
        <taxon>Pelagibacterium</taxon>
    </lineage>
</organism>